<dbReference type="EMBL" id="JANBTX010000042">
    <property type="protein sequence ID" value="KAJ2688604.1"/>
    <property type="molecule type" value="Genomic_DNA"/>
</dbReference>
<comment type="caution">
    <text evidence="1">The sequence shown here is derived from an EMBL/GenBank/DDBJ whole genome shotgun (WGS) entry which is preliminary data.</text>
</comment>
<dbReference type="Proteomes" id="UP001151516">
    <property type="component" value="Unassembled WGS sequence"/>
</dbReference>
<protein>
    <submittedName>
        <fullName evidence="1">Uncharacterized protein</fullName>
    </submittedName>
</protein>
<dbReference type="AlphaFoldDB" id="A0A9W8GJV0"/>
<sequence length="170" mass="18946">MFSVLGTQTEILDCLRSDNFSSRTTLFCNTRSSSDIAIEVYRIPTPGLPMLPLRRLFDFWFSSNRQLVVRPAGYLAATIDDCRRPLLSVLAPQGIALVEIARILEDAGFRGELDLTRNKAINISVIGRSRSASLLYVAQSLDDIDINGVETDRLPPYQRSEDGIPPPYTP</sequence>
<dbReference type="OrthoDB" id="5513640at2759"/>
<reference evidence="1" key="1">
    <citation type="submission" date="2022-07" db="EMBL/GenBank/DDBJ databases">
        <title>Phylogenomic reconstructions and comparative analyses of Kickxellomycotina fungi.</title>
        <authorList>
            <person name="Reynolds N.K."/>
            <person name="Stajich J.E."/>
            <person name="Barry K."/>
            <person name="Grigoriev I.V."/>
            <person name="Crous P."/>
            <person name="Smith M.E."/>
        </authorList>
    </citation>
    <scope>NUCLEOTIDE SEQUENCE</scope>
    <source>
        <strain evidence="1">CBS 109367</strain>
    </source>
</reference>
<organism evidence="1 2">
    <name type="scientific">Coemansia spiralis</name>
    <dbReference type="NCBI Taxonomy" id="417178"/>
    <lineage>
        <taxon>Eukaryota</taxon>
        <taxon>Fungi</taxon>
        <taxon>Fungi incertae sedis</taxon>
        <taxon>Zoopagomycota</taxon>
        <taxon>Kickxellomycotina</taxon>
        <taxon>Kickxellomycetes</taxon>
        <taxon>Kickxellales</taxon>
        <taxon>Kickxellaceae</taxon>
        <taxon>Coemansia</taxon>
    </lineage>
</organism>
<keyword evidence="2" id="KW-1185">Reference proteome</keyword>
<accession>A0A9W8GJV0</accession>
<evidence type="ECO:0000313" key="2">
    <source>
        <dbReference type="Proteomes" id="UP001151516"/>
    </source>
</evidence>
<gene>
    <name evidence="1" type="ORF">IWW39_002076</name>
</gene>
<evidence type="ECO:0000313" key="1">
    <source>
        <dbReference type="EMBL" id="KAJ2688604.1"/>
    </source>
</evidence>
<name>A0A9W8GJV0_9FUNG</name>
<proteinExistence type="predicted"/>